<evidence type="ECO:0000313" key="2">
    <source>
        <dbReference type="EMBL" id="TYR34688.1"/>
    </source>
</evidence>
<dbReference type="RefSeq" id="WP_148919962.1">
    <property type="nucleotide sequence ID" value="NZ_VTAV01000011.1"/>
</dbReference>
<name>A0A5D4H244_9SPHI</name>
<evidence type="ECO:0000313" key="3">
    <source>
        <dbReference type="Proteomes" id="UP000322362"/>
    </source>
</evidence>
<proteinExistence type="predicted"/>
<accession>A0A5D4H244</accession>
<dbReference type="SUPFAM" id="SSF50969">
    <property type="entry name" value="YVTN repeat-like/Quinoprotein amine dehydrogenase"/>
    <property type="match status" value="1"/>
</dbReference>
<feature type="chain" id="PRO_5022850606" description="WD40 repeat protein" evidence="1">
    <location>
        <begin position="28"/>
        <end position="219"/>
    </location>
</feature>
<organism evidence="2 3">
    <name type="scientific">Sphingobacterium phlebotomi</name>
    <dbReference type="NCBI Taxonomy" id="2605433"/>
    <lineage>
        <taxon>Bacteria</taxon>
        <taxon>Pseudomonadati</taxon>
        <taxon>Bacteroidota</taxon>
        <taxon>Sphingobacteriia</taxon>
        <taxon>Sphingobacteriales</taxon>
        <taxon>Sphingobacteriaceae</taxon>
        <taxon>Sphingobacterium</taxon>
    </lineage>
</organism>
<evidence type="ECO:0000256" key="1">
    <source>
        <dbReference type="SAM" id="SignalP"/>
    </source>
</evidence>
<keyword evidence="1" id="KW-0732">Signal</keyword>
<protein>
    <recommendedName>
        <fullName evidence="4">WD40 repeat protein</fullName>
    </recommendedName>
</protein>
<keyword evidence="3" id="KW-1185">Reference proteome</keyword>
<feature type="signal peptide" evidence="1">
    <location>
        <begin position="1"/>
        <end position="27"/>
    </location>
</feature>
<dbReference type="Proteomes" id="UP000322362">
    <property type="component" value="Unassembled WGS sequence"/>
</dbReference>
<dbReference type="AlphaFoldDB" id="A0A5D4H244"/>
<dbReference type="InterPro" id="IPR011044">
    <property type="entry name" value="Quino_amine_DH_bsu"/>
</dbReference>
<sequence length="219" mass="24313">MPTSCRILHFFCLFFVSGYLFVSSVHAQQPLFVDTAAVLAFNDGKAVTLSGSTFIVTDMATQENIRIAATRPSGTPYYTAISEDGRWFIYSTKGKKERATYMHDLTKNGALSIQFPFALESATITADGKSAFFIHSKTFWKAKLAAYQTQDWQLQAERTVGAPTNSVAINADGSQLLLAAGSIITAMHPKTLKKEKINWEKSRLSNLTYHPPSIRKYQP</sequence>
<dbReference type="InterPro" id="IPR015943">
    <property type="entry name" value="WD40/YVTN_repeat-like_dom_sf"/>
</dbReference>
<comment type="caution">
    <text evidence="2">The sequence shown here is derived from an EMBL/GenBank/DDBJ whole genome shotgun (WGS) entry which is preliminary data.</text>
</comment>
<gene>
    <name evidence="2" type="ORF">FXV77_14550</name>
</gene>
<reference evidence="2 3" key="1">
    <citation type="submission" date="2019-08" db="EMBL/GenBank/DDBJ databases">
        <title>Phlebobacter frassis gen. nov. sp. nov., a new member of family Sphingobacteriaceae isolated from sand fly rearing media.</title>
        <authorList>
            <person name="Kakumanu M.L."/>
            <person name="Marayati B.F."/>
            <person name="Wada-Katsumata A."/>
            <person name="Wasserberg G."/>
            <person name="Schal C."/>
            <person name="Apperson C.S."/>
            <person name="Ponnusamy L."/>
        </authorList>
    </citation>
    <scope>NUCLEOTIDE SEQUENCE [LARGE SCALE GENOMIC DNA]</scope>
    <source>
        <strain evidence="2 3">SSI9</strain>
    </source>
</reference>
<dbReference type="Gene3D" id="2.130.10.10">
    <property type="entry name" value="YVTN repeat-like/Quinoprotein amine dehydrogenase"/>
    <property type="match status" value="1"/>
</dbReference>
<evidence type="ECO:0008006" key="4">
    <source>
        <dbReference type="Google" id="ProtNLM"/>
    </source>
</evidence>
<dbReference type="EMBL" id="VTAV01000011">
    <property type="protein sequence ID" value="TYR34688.1"/>
    <property type="molecule type" value="Genomic_DNA"/>
</dbReference>